<dbReference type="Proteomes" id="UP000663848">
    <property type="component" value="Unassembled WGS sequence"/>
</dbReference>
<reference evidence="1" key="1">
    <citation type="submission" date="2021-02" db="EMBL/GenBank/DDBJ databases">
        <authorList>
            <person name="Nowell W R."/>
        </authorList>
    </citation>
    <scope>NUCLEOTIDE SEQUENCE</scope>
</reference>
<evidence type="ECO:0000313" key="2">
    <source>
        <dbReference type="EMBL" id="CAF4867942.1"/>
    </source>
</evidence>
<dbReference type="EMBL" id="CAJNYT010001307">
    <property type="protein sequence ID" value="CAF3403870.1"/>
    <property type="molecule type" value="Genomic_DNA"/>
</dbReference>
<sequence>MPREERYRCFWCKGQINPDDSVCGTCRRRYDRWRKAMQNDFDHLDVPVNKTDPQENEEPIFRDTVNTRNRLGLQVAMPGFLYNKKQLPADEANRT</sequence>
<evidence type="ECO:0000313" key="3">
    <source>
        <dbReference type="Proteomes" id="UP000663872"/>
    </source>
</evidence>
<organism evidence="1 3">
    <name type="scientific">Rotaria socialis</name>
    <dbReference type="NCBI Taxonomy" id="392032"/>
    <lineage>
        <taxon>Eukaryota</taxon>
        <taxon>Metazoa</taxon>
        <taxon>Spiralia</taxon>
        <taxon>Gnathifera</taxon>
        <taxon>Rotifera</taxon>
        <taxon>Eurotatoria</taxon>
        <taxon>Bdelloidea</taxon>
        <taxon>Philodinida</taxon>
        <taxon>Philodinidae</taxon>
        <taxon>Rotaria</taxon>
    </lineage>
</organism>
<evidence type="ECO:0000313" key="1">
    <source>
        <dbReference type="EMBL" id="CAF3403870.1"/>
    </source>
</evidence>
<dbReference type="AlphaFoldDB" id="A0A818A6W9"/>
<protein>
    <submittedName>
        <fullName evidence="1">Uncharacterized protein</fullName>
    </submittedName>
</protein>
<accession>A0A818A6W9</accession>
<gene>
    <name evidence="1" type="ORF">GRG538_LOCUS10265</name>
    <name evidence="2" type="ORF">QYT958_LOCUS28429</name>
</gene>
<dbReference type="Proteomes" id="UP000663872">
    <property type="component" value="Unassembled WGS sequence"/>
</dbReference>
<proteinExistence type="predicted"/>
<name>A0A818A6W9_9BILA</name>
<dbReference type="EMBL" id="CAJOBR010007722">
    <property type="protein sequence ID" value="CAF4867942.1"/>
    <property type="molecule type" value="Genomic_DNA"/>
</dbReference>
<comment type="caution">
    <text evidence="1">The sequence shown here is derived from an EMBL/GenBank/DDBJ whole genome shotgun (WGS) entry which is preliminary data.</text>
</comment>